<keyword evidence="5" id="KW-0378">Hydrolase</keyword>
<dbReference type="SUPFAM" id="SSF116734">
    <property type="entry name" value="DNA methylase specificity domain"/>
    <property type="match status" value="2"/>
</dbReference>
<proteinExistence type="inferred from homology"/>
<evidence type="ECO:0000313" key="6">
    <source>
        <dbReference type="Proteomes" id="UP001242021"/>
    </source>
</evidence>
<reference evidence="5" key="1">
    <citation type="submission" date="2022-06" db="EMBL/GenBank/DDBJ databases">
        <title>Brachyspira pilosicoli from pigs in Switzerland.</title>
        <authorList>
            <person name="Schmitt S."/>
            <person name="Arnold M."/>
            <person name="Rossano A."/>
            <person name="Perreten V."/>
        </authorList>
    </citation>
    <scope>NUCLEOTIDE SEQUENCE</scope>
    <source>
        <strain evidence="5">MEI4028</strain>
    </source>
</reference>
<dbReference type="PANTHER" id="PTHR43140">
    <property type="entry name" value="TYPE-1 RESTRICTION ENZYME ECOKI SPECIFICITY PROTEIN"/>
    <property type="match status" value="1"/>
</dbReference>
<dbReference type="PANTHER" id="PTHR43140:SF1">
    <property type="entry name" value="TYPE I RESTRICTION ENZYME ECOKI SPECIFICITY SUBUNIT"/>
    <property type="match status" value="1"/>
</dbReference>
<keyword evidence="5" id="KW-0540">Nuclease</keyword>
<dbReference type="InterPro" id="IPR044946">
    <property type="entry name" value="Restrct_endonuc_typeI_TRD_sf"/>
</dbReference>
<gene>
    <name evidence="5" type="ORF">NEH99_02105</name>
</gene>
<evidence type="ECO:0000256" key="1">
    <source>
        <dbReference type="ARBA" id="ARBA00010923"/>
    </source>
</evidence>
<dbReference type="CDD" id="cd17283">
    <property type="entry name" value="RMtype1_S_Hpy180ORF7835P_TRD2-CR2_like"/>
    <property type="match status" value="1"/>
</dbReference>
<dbReference type="GO" id="GO:0004519">
    <property type="term" value="F:endonuclease activity"/>
    <property type="evidence" value="ECO:0007669"/>
    <property type="project" value="UniProtKB-KW"/>
</dbReference>
<dbReference type="Pfam" id="PF01420">
    <property type="entry name" value="Methylase_S"/>
    <property type="match status" value="2"/>
</dbReference>
<comment type="similarity">
    <text evidence="1">Belongs to the type-I restriction system S methylase family.</text>
</comment>
<accession>A0AAJ6KE90</accession>
<keyword evidence="5" id="KW-0255">Endonuclease</keyword>
<evidence type="ECO:0000313" key="5">
    <source>
        <dbReference type="EMBL" id="WIH95344.1"/>
    </source>
</evidence>
<evidence type="ECO:0000256" key="2">
    <source>
        <dbReference type="ARBA" id="ARBA00022747"/>
    </source>
</evidence>
<evidence type="ECO:0000256" key="3">
    <source>
        <dbReference type="ARBA" id="ARBA00023125"/>
    </source>
</evidence>
<dbReference type="InterPro" id="IPR051212">
    <property type="entry name" value="Type-I_RE_S_subunit"/>
</dbReference>
<feature type="domain" description="Type I restriction modification DNA specificity" evidence="4">
    <location>
        <begin position="13"/>
        <end position="187"/>
    </location>
</feature>
<name>A0AAJ6KE90_BRAPL</name>
<dbReference type="GO" id="GO:0009307">
    <property type="term" value="P:DNA restriction-modification system"/>
    <property type="evidence" value="ECO:0007669"/>
    <property type="project" value="UniProtKB-KW"/>
</dbReference>
<dbReference type="REBASE" id="721125">
    <property type="entry name" value="S.Bpi4028ORF2100P"/>
</dbReference>
<evidence type="ECO:0000259" key="4">
    <source>
        <dbReference type="Pfam" id="PF01420"/>
    </source>
</evidence>
<dbReference type="EMBL" id="CP098754">
    <property type="protein sequence ID" value="WIH95344.1"/>
    <property type="molecule type" value="Genomic_DNA"/>
</dbReference>
<keyword evidence="2" id="KW-0680">Restriction system</keyword>
<dbReference type="RefSeq" id="WP_284603017.1">
    <property type="nucleotide sequence ID" value="NZ_CP098752.1"/>
</dbReference>
<dbReference type="AlphaFoldDB" id="A0AAJ6KE90"/>
<dbReference type="InterPro" id="IPR000055">
    <property type="entry name" value="Restrct_endonuc_typeI_TRD"/>
</dbReference>
<dbReference type="Proteomes" id="UP001242021">
    <property type="component" value="Chromosome"/>
</dbReference>
<organism evidence="5 6">
    <name type="scientific">Brachyspira pilosicoli</name>
    <name type="common">Serpulina pilosicoli</name>
    <dbReference type="NCBI Taxonomy" id="52584"/>
    <lineage>
        <taxon>Bacteria</taxon>
        <taxon>Pseudomonadati</taxon>
        <taxon>Spirochaetota</taxon>
        <taxon>Spirochaetia</taxon>
        <taxon>Brachyspirales</taxon>
        <taxon>Brachyspiraceae</taxon>
        <taxon>Brachyspira</taxon>
    </lineage>
</organism>
<keyword evidence="3" id="KW-0238">DNA-binding</keyword>
<sequence length="414" mass="47979">MSTLKELLKKECPDGVEWKCLGELSNIVRGASPRPIKNFITDSPDGINWIKIGDIDIGSKYVTSTEEKITLEGAKKSRFVKKGDFILSNSMSFGRPYILKIDGCIHDGWLSISNFEDKLLPDFLYYLLSSTQLQNEMKKKASFGGAVENLKSDTVREIKIPVPPIEVQKEIVRILDEFTEKTIKLQELLHRETILRKKQYEYYRDKLLTFNDDVEWKCLGELLQPKGYIRGPFGSALKKDFFVKDGVPVYEQQHAIYNKRVFRYFVDCERADKLKRFTVKPYDIIISCSGTIGKISIIMPEDRIGIINQALLILRLDLSKVNVKYIKHYLECFPNLIVTSSGGAITNIEKREIIEKIKIPIPLLKEQERIVKILDQFDTLCNDITRGLPAEIELRKKQYEYYRDKLLTFKEKKK</sequence>
<feature type="domain" description="Type I restriction modification DNA specificity" evidence="4">
    <location>
        <begin position="246"/>
        <end position="393"/>
    </location>
</feature>
<dbReference type="GO" id="GO:0003677">
    <property type="term" value="F:DNA binding"/>
    <property type="evidence" value="ECO:0007669"/>
    <property type="project" value="UniProtKB-KW"/>
</dbReference>
<protein>
    <submittedName>
        <fullName evidence="5">Restriction endonuclease subunit S</fullName>
    </submittedName>
</protein>
<dbReference type="Gene3D" id="3.90.220.20">
    <property type="entry name" value="DNA methylase specificity domains"/>
    <property type="match status" value="2"/>
</dbReference>